<keyword evidence="5" id="KW-1185">Reference proteome</keyword>
<dbReference type="RefSeq" id="XP_065329216.1">
    <property type="nucleotide sequence ID" value="XM_065473144.1"/>
</dbReference>
<dbReference type="SMART" id="SM00658">
    <property type="entry name" value="RPOL8c"/>
    <property type="match status" value="1"/>
</dbReference>
<dbReference type="Proteomes" id="UP001334084">
    <property type="component" value="Chromosome 3"/>
</dbReference>
<organism evidence="4 5">
    <name type="scientific">Vairimorpha necatrix</name>
    <dbReference type="NCBI Taxonomy" id="6039"/>
    <lineage>
        <taxon>Eukaryota</taxon>
        <taxon>Fungi</taxon>
        <taxon>Fungi incertae sedis</taxon>
        <taxon>Microsporidia</taxon>
        <taxon>Nosematidae</taxon>
        <taxon>Vairimorpha</taxon>
    </lineage>
</organism>
<dbReference type="Gene3D" id="2.40.50.140">
    <property type="entry name" value="Nucleic acid-binding proteins"/>
    <property type="match status" value="2"/>
</dbReference>
<dbReference type="Pfam" id="PF03870">
    <property type="entry name" value="RNA_pol_Rpb8"/>
    <property type="match status" value="1"/>
</dbReference>
<dbReference type="AlphaFoldDB" id="A0AAX4JAW7"/>
<dbReference type="PANTHER" id="PTHR10917">
    <property type="entry name" value="DNA-DIRECTED RNA POLYMERASES I, II, AND III SUBUNIT RPABC3"/>
    <property type="match status" value="1"/>
</dbReference>
<dbReference type="EMBL" id="CP142728">
    <property type="protein sequence ID" value="WUR03071.1"/>
    <property type="molecule type" value="Genomic_DNA"/>
</dbReference>
<dbReference type="InterPro" id="IPR005570">
    <property type="entry name" value="RPABC3"/>
</dbReference>
<gene>
    <name evidence="4" type="ORF">VNE69_03282</name>
</gene>
<dbReference type="GO" id="GO:0006351">
    <property type="term" value="P:DNA-templated transcription"/>
    <property type="evidence" value="ECO:0007669"/>
    <property type="project" value="InterPro"/>
</dbReference>
<sequence>MLVINKKYKVDAIDKDGKLYQNVSRAYLKSSNNDECVIDYHSILMKLNNEDVLNIQIYDDYEQEVKCDYQMNGVVYKIEDFKDKIKIHASFGGLLMIQTVDKDEIQGISDRSKISCLLTKI</sequence>
<evidence type="ECO:0000313" key="5">
    <source>
        <dbReference type="Proteomes" id="UP001334084"/>
    </source>
</evidence>
<dbReference type="KEGG" id="vnx:VNE69_03282"/>
<dbReference type="InterPro" id="IPR012340">
    <property type="entry name" value="NA-bd_OB-fold"/>
</dbReference>
<dbReference type="PANTHER" id="PTHR10917:SF0">
    <property type="entry name" value="DNA-DIRECTED RNA POLYMERASES I, II, AND III SUBUNIT RPABC3"/>
    <property type="match status" value="1"/>
</dbReference>
<dbReference type="GO" id="GO:0005665">
    <property type="term" value="C:RNA polymerase II, core complex"/>
    <property type="evidence" value="ECO:0007669"/>
    <property type="project" value="TreeGrafter"/>
</dbReference>
<keyword evidence="3" id="KW-0539">Nucleus</keyword>
<keyword evidence="4" id="KW-0804">Transcription</keyword>
<evidence type="ECO:0000256" key="1">
    <source>
        <dbReference type="ARBA" id="ARBA00004123"/>
    </source>
</evidence>
<dbReference type="GeneID" id="90540878"/>
<accession>A0AAX4JAW7</accession>
<evidence type="ECO:0000256" key="3">
    <source>
        <dbReference type="ARBA" id="ARBA00023242"/>
    </source>
</evidence>
<reference evidence="4" key="1">
    <citation type="journal article" date="2024" name="BMC Genomics">
        <title>Functional annotation of a divergent genome using sequence and structure-based similarity.</title>
        <authorList>
            <person name="Svedberg D."/>
            <person name="Winiger R.R."/>
            <person name="Berg A."/>
            <person name="Sharma H."/>
            <person name="Tellgren-Roth C."/>
            <person name="Debrunner-Vossbrinck B.A."/>
            <person name="Vossbrinck C.R."/>
            <person name="Barandun J."/>
        </authorList>
    </citation>
    <scope>NUCLEOTIDE SEQUENCE</scope>
    <source>
        <strain evidence="4">Illinois isolate</strain>
    </source>
</reference>
<dbReference type="GO" id="GO:0005736">
    <property type="term" value="C:RNA polymerase I complex"/>
    <property type="evidence" value="ECO:0007669"/>
    <property type="project" value="TreeGrafter"/>
</dbReference>
<protein>
    <submittedName>
        <fullName evidence="4">DNA-directed RNA polymerases I, II, and III subunit RPABC3</fullName>
    </submittedName>
</protein>
<dbReference type="GO" id="GO:0005666">
    <property type="term" value="C:RNA polymerase III complex"/>
    <property type="evidence" value="ECO:0007669"/>
    <property type="project" value="TreeGrafter"/>
</dbReference>
<evidence type="ECO:0000313" key="4">
    <source>
        <dbReference type="EMBL" id="WUR03071.1"/>
    </source>
</evidence>
<evidence type="ECO:0000256" key="2">
    <source>
        <dbReference type="ARBA" id="ARBA00008912"/>
    </source>
</evidence>
<dbReference type="GO" id="GO:0003899">
    <property type="term" value="F:DNA-directed RNA polymerase activity"/>
    <property type="evidence" value="ECO:0007669"/>
    <property type="project" value="InterPro"/>
</dbReference>
<proteinExistence type="inferred from homology"/>
<name>A0AAX4JAW7_9MICR</name>
<comment type="similarity">
    <text evidence="2">Belongs to the eukaryotic RPB8 RNA polymerase subunit family.</text>
</comment>
<comment type="subcellular location">
    <subcellularLocation>
        <location evidence="1">Nucleus</location>
    </subcellularLocation>
</comment>
<keyword evidence="4" id="KW-0240">DNA-directed RNA polymerase</keyword>
<dbReference type="SUPFAM" id="SSF50249">
    <property type="entry name" value="Nucleic acid-binding proteins"/>
    <property type="match status" value="1"/>
</dbReference>